<sequence>MTYLKANGYDKISYFGRSRGAICGFYAITEFPDICSIALDSPALYSDDDEEEEEENKSDTDSSDDEDDVYISKKFGISIEEAKELLPDVYKEVAKKTGVDFSKVYVKTKKLAENITQPIYVIHGKYDRNIPIKDSIKLMEIVKSQDKQFEPFNGNHNDGTRIFYWFEQFHFILEHFGFEMQKEEYMSKIAEDCLY</sequence>
<evidence type="ECO:0008006" key="4">
    <source>
        <dbReference type="Google" id="ProtNLM"/>
    </source>
</evidence>
<protein>
    <recommendedName>
        <fullName evidence="4">Peptidase S9 prolyl oligopeptidase catalytic domain-containing protein</fullName>
    </recommendedName>
</protein>
<dbReference type="InterPro" id="IPR029058">
    <property type="entry name" value="AB_hydrolase_fold"/>
</dbReference>
<dbReference type="Gene3D" id="3.40.50.1820">
    <property type="entry name" value="alpha/beta hydrolase"/>
    <property type="match status" value="1"/>
</dbReference>
<feature type="compositionally biased region" description="Acidic residues" evidence="1">
    <location>
        <begin position="46"/>
        <end position="67"/>
    </location>
</feature>
<evidence type="ECO:0000313" key="2">
    <source>
        <dbReference type="EMBL" id="KAK8840753.1"/>
    </source>
</evidence>
<reference evidence="2 3" key="1">
    <citation type="submission" date="2024-04" db="EMBL/GenBank/DDBJ databases">
        <title>Tritrichomonas musculus Genome.</title>
        <authorList>
            <person name="Alves-Ferreira E."/>
            <person name="Grigg M."/>
            <person name="Lorenzi H."/>
            <person name="Galac M."/>
        </authorList>
    </citation>
    <scope>NUCLEOTIDE SEQUENCE [LARGE SCALE GENOMIC DNA]</scope>
    <source>
        <strain evidence="2 3">EAF2021</strain>
    </source>
</reference>
<evidence type="ECO:0000256" key="1">
    <source>
        <dbReference type="SAM" id="MobiDB-lite"/>
    </source>
</evidence>
<comment type="caution">
    <text evidence="2">The sequence shown here is derived from an EMBL/GenBank/DDBJ whole genome shotgun (WGS) entry which is preliminary data.</text>
</comment>
<name>A0ABR2H4I2_9EUKA</name>
<proteinExistence type="predicted"/>
<evidence type="ECO:0000313" key="3">
    <source>
        <dbReference type="Proteomes" id="UP001470230"/>
    </source>
</evidence>
<keyword evidence="3" id="KW-1185">Reference proteome</keyword>
<feature type="region of interest" description="Disordered" evidence="1">
    <location>
        <begin position="45"/>
        <end position="67"/>
    </location>
</feature>
<dbReference type="SUPFAM" id="SSF53474">
    <property type="entry name" value="alpha/beta-Hydrolases"/>
    <property type="match status" value="1"/>
</dbReference>
<gene>
    <name evidence="2" type="ORF">M9Y10_030531</name>
</gene>
<dbReference type="Proteomes" id="UP001470230">
    <property type="component" value="Unassembled WGS sequence"/>
</dbReference>
<organism evidence="2 3">
    <name type="scientific">Tritrichomonas musculus</name>
    <dbReference type="NCBI Taxonomy" id="1915356"/>
    <lineage>
        <taxon>Eukaryota</taxon>
        <taxon>Metamonada</taxon>
        <taxon>Parabasalia</taxon>
        <taxon>Tritrichomonadida</taxon>
        <taxon>Tritrichomonadidae</taxon>
        <taxon>Tritrichomonas</taxon>
    </lineage>
</organism>
<dbReference type="EMBL" id="JAPFFF010000044">
    <property type="protein sequence ID" value="KAK8840753.1"/>
    <property type="molecule type" value="Genomic_DNA"/>
</dbReference>
<accession>A0ABR2H4I2</accession>